<proteinExistence type="predicted"/>
<sequence>MTEIEITKAHPTQIQQSNSNRYFVNIWPKRKTFLVISDPISGFPRGLIVACGGFATVTKIYHWNFVQSVSNLIESVAKAIVAAFYQVKII</sequence>
<dbReference type="AlphaFoldDB" id="A0A285NCU1"/>
<organism evidence="1 2">
    <name type="scientific">Cohaesibacter gelatinilyticus</name>
    <dbReference type="NCBI Taxonomy" id="372072"/>
    <lineage>
        <taxon>Bacteria</taxon>
        <taxon>Pseudomonadati</taxon>
        <taxon>Pseudomonadota</taxon>
        <taxon>Alphaproteobacteria</taxon>
        <taxon>Hyphomicrobiales</taxon>
        <taxon>Cohaesibacteraceae</taxon>
    </lineage>
</organism>
<accession>A0A285NCU1</accession>
<reference evidence="1 2" key="1">
    <citation type="submission" date="2017-09" db="EMBL/GenBank/DDBJ databases">
        <authorList>
            <person name="Ehlers B."/>
            <person name="Leendertz F.H."/>
        </authorList>
    </citation>
    <scope>NUCLEOTIDE SEQUENCE [LARGE SCALE GENOMIC DNA]</scope>
    <source>
        <strain evidence="1 2">DSM 18289</strain>
    </source>
</reference>
<gene>
    <name evidence="1" type="ORF">SAMN06265368_0787</name>
</gene>
<evidence type="ECO:0000313" key="1">
    <source>
        <dbReference type="EMBL" id="SNZ07270.1"/>
    </source>
</evidence>
<keyword evidence="2" id="KW-1185">Reference proteome</keyword>
<dbReference type="Proteomes" id="UP000219439">
    <property type="component" value="Unassembled WGS sequence"/>
</dbReference>
<evidence type="ECO:0000313" key="2">
    <source>
        <dbReference type="Proteomes" id="UP000219439"/>
    </source>
</evidence>
<protein>
    <submittedName>
        <fullName evidence="1">Uncharacterized protein</fullName>
    </submittedName>
</protein>
<dbReference type="EMBL" id="OBEL01000001">
    <property type="protein sequence ID" value="SNZ07270.1"/>
    <property type="molecule type" value="Genomic_DNA"/>
</dbReference>
<dbReference type="RefSeq" id="WP_097152075.1">
    <property type="nucleotide sequence ID" value="NZ_OBEL01000001.1"/>
</dbReference>
<name>A0A285NCU1_9HYPH</name>